<dbReference type="Proteomes" id="UP000663658">
    <property type="component" value="Chromosome"/>
</dbReference>
<name>A0ABD7DZQ5_9GAMM</name>
<dbReference type="AlphaFoldDB" id="A0ABD7DZQ5"/>
<dbReference type="KEGG" id="pty:JWV26_01820"/>
<organism evidence="1 2">
    <name type="scientific">Ectopseudomonas toyotomiensis</name>
    <dbReference type="NCBI Taxonomy" id="554344"/>
    <lineage>
        <taxon>Bacteria</taxon>
        <taxon>Pseudomonadati</taxon>
        <taxon>Pseudomonadota</taxon>
        <taxon>Gammaproteobacteria</taxon>
        <taxon>Pseudomonadales</taxon>
        <taxon>Pseudomonadaceae</taxon>
        <taxon>Ectopseudomonas</taxon>
    </lineage>
</organism>
<accession>A0ABD7DZQ5</accession>
<dbReference type="CDD" id="cd07812">
    <property type="entry name" value="SRPBCC"/>
    <property type="match status" value="1"/>
</dbReference>
<proteinExistence type="predicted"/>
<dbReference type="Gene3D" id="3.30.530.20">
    <property type="match status" value="1"/>
</dbReference>
<dbReference type="Pfam" id="PF10604">
    <property type="entry name" value="Polyketide_cyc2"/>
    <property type="match status" value="1"/>
</dbReference>
<gene>
    <name evidence="1" type="ORF">JWV26_01820</name>
</gene>
<evidence type="ECO:0000313" key="1">
    <source>
        <dbReference type="EMBL" id="QSL93132.1"/>
    </source>
</evidence>
<dbReference type="InterPro" id="IPR019587">
    <property type="entry name" value="Polyketide_cyclase/dehydratase"/>
</dbReference>
<protein>
    <submittedName>
        <fullName evidence="1">SRPBCC family protein</fullName>
    </submittedName>
</protein>
<dbReference type="InterPro" id="IPR023393">
    <property type="entry name" value="START-like_dom_sf"/>
</dbReference>
<reference evidence="1 2" key="1">
    <citation type="submission" date="2021-02" db="EMBL/GenBank/DDBJ databases">
        <title>Whole genome sequencing of Pseudomonas alcaliphila strain SM2.</title>
        <authorList>
            <person name="Alshamsi M.S."/>
            <person name="Sudalaimuthuasari N."/>
            <person name="Kundu B."/>
            <person name="AlMaskari R.S."/>
            <person name="Elmahi Y."/>
            <person name="Mundra S."/>
            <person name="Chandran S."/>
            <person name="Malik S."/>
            <person name="Hazzouri K.M."/>
            <person name="Amiri K.M.A."/>
        </authorList>
    </citation>
    <scope>NUCLEOTIDE SEQUENCE [LARGE SCALE GENOMIC DNA]</scope>
    <source>
        <strain evidence="1 2">SM2</strain>
    </source>
</reference>
<sequence>MAIIECELTIKSPPAEVYKASQDYSVRYQWDPFPEKIELLGGATEAGIGVKTLVIAKSGLRMEVQFVQVDPPTTAAIIMTKGPAFIKSFGGSWVFKPLSQNSTKAKFRYSIKTKAWAIPPISEYIASLYFKKVVMARLIGLKTYCERHG</sequence>
<dbReference type="RefSeq" id="WP_139183739.1">
    <property type="nucleotide sequence ID" value="NZ_CP070505.1"/>
</dbReference>
<dbReference type="SUPFAM" id="SSF55961">
    <property type="entry name" value="Bet v1-like"/>
    <property type="match status" value="1"/>
</dbReference>
<dbReference type="EMBL" id="CP070505">
    <property type="protein sequence ID" value="QSL93132.1"/>
    <property type="molecule type" value="Genomic_DNA"/>
</dbReference>
<evidence type="ECO:0000313" key="2">
    <source>
        <dbReference type="Proteomes" id="UP000663658"/>
    </source>
</evidence>